<comment type="caution">
    <text evidence="1">The sequence shown here is derived from an EMBL/GenBank/DDBJ whole genome shotgun (WGS) entry which is preliminary data.</text>
</comment>
<evidence type="ECO:0000313" key="2">
    <source>
        <dbReference type="Proteomes" id="UP001219525"/>
    </source>
</evidence>
<evidence type="ECO:0000313" key="1">
    <source>
        <dbReference type="EMBL" id="KAJ7193160.1"/>
    </source>
</evidence>
<dbReference type="AlphaFoldDB" id="A0AAD6URN9"/>
<protein>
    <submittedName>
        <fullName evidence="1">Uncharacterized protein</fullName>
    </submittedName>
</protein>
<gene>
    <name evidence="1" type="ORF">GGX14DRAFT_405773</name>
</gene>
<keyword evidence="2" id="KW-1185">Reference proteome</keyword>
<reference evidence="1" key="1">
    <citation type="submission" date="2023-03" db="EMBL/GenBank/DDBJ databases">
        <title>Massive genome expansion in bonnet fungi (Mycena s.s.) driven by repeated elements and novel gene families across ecological guilds.</title>
        <authorList>
            <consortium name="Lawrence Berkeley National Laboratory"/>
            <person name="Harder C.B."/>
            <person name="Miyauchi S."/>
            <person name="Viragh M."/>
            <person name="Kuo A."/>
            <person name="Thoen E."/>
            <person name="Andreopoulos B."/>
            <person name="Lu D."/>
            <person name="Skrede I."/>
            <person name="Drula E."/>
            <person name="Henrissat B."/>
            <person name="Morin E."/>
            <person name="Kohler A."/>
            <person name="Barry K."/>
            <person name="LaButti K."/>
            <person name="Morin E."/>
            <person name="Salamov A."/>
            <person name="Lipzen A."/>
            <person name="Mereny Z."/>
            <person name="Hegedus B."/>
            <person name="Baldrian P."/>
            <person name="Stursova M."/>
            <person name="Weitz H."/>
            <person name="Taylor A."/>
            <person name="Grigoriev I.V."/>
            <person name="Nagy L.G."/>
            <person name="Martin F."/>
            <person name="Kauserud H."/>
        </authorList>
    </citation>
    <scope>NUCLEOTIDE SEQUENCE</scope>
    <source>
        <strain evidence="1">9144</strain>
    </source>
</reference>
<organism evidence="1 2">
    <name type="scientific">Mycena pura</name>
    <dbReference type="NCBI Taxonomy" id="153505"/>
    <lineage>
        <taxon>Eukaryota</taxon>
        <taxon>Fungi</taxon>
        <taxon>Dikarya</taxon>
        <taxon>Basidiomycota</taxon>
        <taxon>Agaricomycotina</taxon>
        <taxon>Agaricomycetes</taxon>
        <taxon>Agaricomycetidae</taxon>
        <taxon>Agaricales</taxon>
        <taxon>Marasmiineae</taxon>
        <taxon>Mycenaceae</taxon>
        <taxon>Mycena</taxon>
    </lineage>
</organism>
<sequence length="149" mass="16120">MATSHGQLLHENGLEVLPPAREYSGSIARAVKASRARGQPMSALHAAGLDFCAEEAAFRRSGNAEPSFGMVQPKRTVGIAFDRSASGRKLLKSVSPDKLAETMVHIRDRAQSAWRVFVPRVHREAVRDALARGQHFTDFGACLAGLNGK</sequence>
<accession>A0AAD6URN9</accession>
<name>A0AAD6URN9_9AGAR</name>
<dbReference type="EMBL" id="JARJCW010000111">
    <property type="protein sequence ID" value="KAJ7193160.1"/>
    <property type="molecule type" value="Genomic_DNA"/>
</dbReference>
<proteinExistence type="predicted"/>
<dbReference type="Proteomes" id="UP001219525">
    <property type="component" value="Unassembled WGS sequence"/>
</dbReference>